<evidence type="ECO:0000256" key="1">
    <source>
        <dbReference type="ARBA" id="ARBA00010587"/>
    </source>
</evidence>
<evidence type="ECO:0000313" key="5">
    <source>
        <dbReference type="EMBL" id="MDR6213306.1"/>
    </source>
</evidence>
<dbReference type="Proteomes" id="UP001267710">
    <property type="component" value="Unassembled WGS sequence"/>
</dbReference>
<dbReference type="InterPro" id="IPR035938">
    <property type="entry name" value="Hemerythrin-like_sf"/>
</dbReference>
<dbReference type="CDD" id="cd12107">
    <property type="entry name" value="Hemerythrin"/>
    <property type="match status" value="1"/>
</dbReference>
<comment type="similarity">
    <text evidence="1">Belongs to the hemerythrin family.</text>
</comment>
<proteinExistence type="inferred from homology"/>
<dbReference type="EMBL" id="JAVIZX010000001">
    <property type="protein sequence ID" value="MDR6213306.1"/>
    <property type="molecule type" value="Genomic_DNA"/>
</dbReference>
<dbReference type="Pfam" id="PF01814">
    <property type="entry name" value="Hemerythrin"/>
    <property type="match status" value="1"/>
</dbReference>
<dbReference type="RefSeq" id="WP_309826721.1">
    <property type="nucleotide sequence ID" value="NZ_JAVIZX010000001.1"/>
</dbReference>
<name>A0ABU1I8K1_9BURK</name>
<gene>
    <name evidence="5" type="ORF">QE399_000995</name>
</gene>
<keyword evidence="6" id="KW-1185">Reference proteome</keyword>
<organism evidence="5 6">
    <name type="scientific">Paracidovorax wautersii</name>
    <dbReference type="NCBI Taxonomy" id="1177982"/>
    <lineage>
        <taxon>Bacteria</taxon>
        <taxon>Pseudomonadati</taxon>
        <taxon>Pseudomonadota</taxon>
        <taxon>Betaproteobacteria</taxon>
        <taxon>Burkholderiales</taxon>
        <taxon>Comamonadaceae</taxon>
        <taxon>Paracidovorax</taxon>
    </lineage>
</organism>
<comment type="caution">
    <text evidence="5">The sequence shown here is derived from an EMBL/GenBank/DDBJ whole genome shotgun (WGS) entry which is preliminary data.</text>
</comment>
<accession>A0ABU1I8K1</accession>
<reference evidence="5 6" key="1">
    <citation type="submission" date="2023-08" db="EMBL/GenBank/DDBJ databases">
        <title>Functional and genomic diversity of the sorghum phyllosphere microbiome.</title>
        <authorList>
            <person name="Shade A."/>
        </authorList>
    </citation>
    <scope>NUCLEOTIDE SEQUENCE [LARGE SCALE GENOMIC DNA]</scope>
    <source>
        <strain evidence="5 6">SORGH_AS_0335</strain>
    </source>
</reference>
<keyword evidence="3" id="KW-0408">Iron</keyword>
<dbReference type="InterPro" id="IPR012827">
    <property type="entry name" value="Hemerythrin_metal-bd"/>
</dbReference>
<evidence type="ECO:0000256" key="2">
    <source>
        <dbReference type="ARBA" id="ARBA00022723"/>
    </source>
</evidence>
<dbReference type="InterPro" id="IPR050669">
    <property type="entry name" value="Hemerythrin"/>
</dbReference>
<dbReference type="SUPFAM" id="SSF47188">
    <property type="entry name" value="Hemerythrin-like"/>
    <property type="match status" value="1"/>
</dbReference>
<dbReference type="Gene3D" id="1.20.120.50">
    <property type="entry name" value="Hemerythrin-like"/>
    <property type="match status" value="1"/>
</dbReference>
<keyword evidence="2" id="KW-0479">Metal-binding</keyword>
<evidence type="ECO:0000256" key="3">
    <source>
        <dbReference type="ARBA" id="ARBA00023004"/>
    </source>
</evidence>
<dbReference type="InterPro" id="IPR012312">
    <property type="entry name" value="Hemerythrin-like"/>
</dbReference>
<evidence type="ECO:0000313" key="6">
    <source>
        <dbReference type="Proteomes" id="UP001267710"/>
    </source>
</evidence>
<dbReference type="PANTHER" id="PTHR37164">
    <property type="entry name" value="BACTERIOHEMERYTHRIN"/>
    <property type="match status" value="1"/>
</dbReference>
<protein>
    <submittedName>
        <fullName evidence="5">Hemerythrin-like metal-binding protein</fullName>
    </submittedName>
</protein>
<dbReference type="NCBIfam" id="TIGR02481">
    <property type="entry name" value="hemeryth_dom"/>
    <property type="match status" value="1"/>
</dbReference>
<dbReference type="PANTHER" id="PTHR37164:SF1">
    <property type="entry name" value="BACTERIOHEMERYTHRIN"/>
    <property type="match status" value="1"/>
</dbReference>
<sequence length="171" mass="18741">MAALEWSDGLALDLPLMDDTHQEFVQLLEAVERADDAHLLDAWKALVEHTEGHFGQEDRWMQATRFASSNCHSLQHKVVLQVMREGTQRAEQGELDVLRGMASELAIWFPQHTQSMDAALALHLRRAGFDPVTGIVNAPAALPDDLIQGCGGACSSGDDEHAAHERQPVAA</sequence>
<evidence type="ECO:0000259" key="4">
    <source>
        <dbReference type="Pfam" id="PF01814"/>
    </source>
</evidence>
<feature type="domain" description="Hemerythrin-like" evidence="4">
    <location>
        <begin position="16"/>
        <end position="118"/>
    </location>
</feature>